<reference evidence="2" key="1">
    <citation type="submission" date="2016-04" db="EMBL/GenBank/DDBJ databases">
        <authorList>
            <person name="Nguyen H.D."/>
            <person name="Samba Siva P."/>
            <person name="Cullis J."/>
            <person name="Levesque C.A."/>
            <person name="Hambleton S."/>
        </authorList>
    </citation>
    <scope>NUCLEOTIDE SEQUENCE</scope>
    <source>
        <strain evidence="2">DAOMC 236426</strain>
    </source>
</reference>
<gene>
    <name evidence="2" type="ORF">A4X06_0g8368</name>
</gene>
<evidence type="ECO:0000313" key="3">
    <source>
        <dbReference type="Proteomes" id="UP000077684"/>
    </source>
</evidence>
<evidence type="ECO:0000256" key="1">
    <source>
        <dbReference type="SAM" id="MobiDB-lite"/>
    </source>
</evidence>
<feature type="compositionally biased region" description="Low complexity" evidence="1">
    <location>
        <begin position="281"/>
        <end position="290"/>
    </location>
</feature>
<protein>
    <submittedName>
        <fullName evidence="2">Uncharacterized protein</fullName>
    </submittedName>
</protein>
<feature type="compositionally biased region" description="Low complexity" evidence="1">
    <location>
        <begin position="349"/>
        <end position="363"/>
    </location>
</feature>
<comment type="caution">
    <text evidence="2">The sequence shown here is derived from an EMBL/GenBank/DDBJ whole genome shotgun (WGS) entry which is preliminary data.</text>
</comment>
<evidence type="ECO:0000313" key="2">
    <source>
        <dbReference type="EMBL" id="KAE8239300.1"/>
    </source>
</evidence>
<keyword evidence="3" id="KW-1185">Reference proteome</keyword>
<name>A0A8X7SSU6_9BASI</name>
<dbReference type="Proteomes" id="UP000077684">
    <property type="component" value="Unassembled WGS sequence"/>
</dbReference>
<feature type="region of interest" description="Disordered" evidence="1">
    <location>
        <begin position="389"/>
        <end position="412"/>
    </location>
</feature>
<feature type="region of interest" description="Disordered" evidence="1">
    <location>
        <begin position="248"/>
        <end position="298"/>
    </location>
</feature>
<organism evidence="2 3">
    <name type="scientific">Tilletia controversa</name>
    <name type="common">dwarf bunt fungus</name>
    <dbReference type="NCBI Taxonomy" id="13291"/>
    <lineage>
        <taxon>Eukaryota</taxon>
        <taxon>Fungi</taxon>
        <taxon>Dikarya</taxon>
        <taxon>Basidiomycota</taxon>
        <taxon>Ustilaginomycotina</taxon>
        <taxon>Exobasidiomycetes</taxon>
        <taxon>Tilletiales</taxon>
        <taxon>Tilletiaceae</taxon>
        <taxon>Tilletia</taxon>
    </lineage>
</organism>
<proteinExistence type="predicted"/>
<dbReference type="EMBL" id="LWDE02001799">
    <property type="protein sequence ID" value="KAE8239300.1"/>
    <property type="molecule type" value="Genomic_DNA"/>
</dbReference>
<feature type="region of interest" description="Disordered" evidence="1">
    <location>
        <begin position="349"/>
        <end position="369"/>
    </location>
</feature>
<dbReference type="AlphaFoldDB" id="A0A8X7SSU6"/>
<accession>A0A8X7SSU6</accession>
<feature type="compositionally biased region" description="Low complexity" evidence="1">
    <location>
        <begin position="1"/>
        <end position="24"/>
    </location>
</feature>
<reference evidence="2" key="2">
    <citation type="journal article" date="2019" name="IMA Fungus">
        <title>Genome sequencing and comparison of five Tilletia species to identify candidate genes for the detection of regulated species infecting wheat.</title>
        <authorList>
            <person name="Nguyen H.D.T."/>
            <person name="Sultana T."/>
            <person name="Kesanakurti P."/>
            <person name="Hambleton S."/>
        </authorList>
    </citation>
    <scope>NUCLEOTIDE SEQUENCE</scope>
    <source>
        <strain evidence="2">DAOMC 236426</strain>
    </source>
</reference>
<sequence length="627" mass="66107">MSDNNASSASSNNNAAAGNADSNGVPAGGADMAAPPTADYNSLDFNPADAASAGVPLVYPFADSPYPIPQDLIDLYRAGHPVPLSLLTVVCLVNHSRGGRPDFKLPLDPASARVLDEWVHTDRFLPFPEWIQASAAYLLLLQHASPSGHKEAAVYAGHLVRVAGAVHGGNWDIFREYDHRVRAAHAAARKTSSKIGFDIRLINQSLLGLAAGAVRRDGGVGAAIDVAGAFASPWARLAGAAYPDRMRITRGSTSRAPTNASSSSTGARRADNEPDAPQSPPHAAATSAPSNDDPLNSSTASSIIQDALAIISSTASDPDTGKRYRQPKDAELHNVKRALERLQEHLSSLAAPAPGPSSTPNAADASPPISRSDFEILLGRFGALERTVLETAAPSPPTTDSTPNRRNPPPGTIAARSAATVYAHRHTSTPRVRFRVVLNTRGLPPDHPARNLGAPQIFNALKDPIFRSEMVTPLSVEKLRSGDIGINFANQLEVEQVLASEGDRWLAEAFPDQEALPTLREPTFGLLQTIVVHGIPFADKDGEGMAAALTSTNNINFINTRFLASPAKREAHPNGFGPASSRNIGPIFDSSNAGTVNSSATSRVTVADLLSVGCARENIRQSTILPA</sequence>
<feature type="compositionally biased region" description="Polar residues" evidence="1">
    <location>
        <begin position="250"/>
        <end position="266"/>
    </location>
</feature>
<feature type="non-terminal residue" evidence="2">
    <location>
        <position position="1"/>
    </location>
</feature>
<feature type="region of interest" description="Disordered" evidence="1">
    <location>
        <begin position="1"/>
        <end position="33"/>
    </location>
</feature>